<name>A0A0M3V4N5_9NOSO</name>
<dbReference type="NCBIfam" id="TIGR02675">
    <property type="entry name" value="tape_meas_nterm"/>
    <property type="match status" value="1"/>
</dbReference>
<keyword evidence="2" id="KW-0812">Transmembrane</keyword>
<evidence type="ECO:0000313" key="5">
    <source>
        <dbReference type="Proteomes" id="UP000062645"/>
    </source>
</evidence>
<reference evidence="4 5" key="2">
    <citation type="journal article" date="2016" name="Genome Announc.">
        <title>Draft Genome Sequence of the N2-Fixing Cyanobacterium Nostoc piscinale CENA21, Isolated from the Brazilian Amazon Floodplain.</title>
        <authorList>
            <person name="Leao T."/>
            <person name="Guimaraes P.I."/>
            <person name="de Melo A.G."/>
            <person name="Ramos R.T."/>
            <person name="Leao P.N."/>
            <person name="Silva A."/>
            <person name="Fiore M.F."/>
            <person name="Schneider M.P."/>
        </authorList>
    </citation>
    <scope>NUCLEOTIDE SEQUENCE [LARGE SCALE GENOMIC DNA]</scope>
    <source>
        <strain evidence="4 5">CENA21</strain>
    </source>
</reference>
<sequence>MVTPIKKVADLRQILLQQINPEDLAFRIPIFSKVDPQVQQDAKELLQIAPSQLRQQIQELSKYFSASTKQARTANNSQGLREVLDGIAEARKVYASALAQDLDKETRNILQSAIARLGKQRIAAQSSLTTLDAQSLNTRANANTFGSQSVGNLQFSFPATPQVDLSFKTAQNKQQERIKKLQSSGANVTQNINQLVNQVNHQVSQGIINADAALERLATLARTAQQQQDKAAARANAATIKSSEASFRQAQQALKQLEAKVNQQVAEIEQRTRYNQQQQQLKQRDRLRSYGIDQTAPVDIVEQRPQRRPFSIGKVFNQLRSEVQDFRTSGARKQAQALGQQSQAILVDLDSQIAIGKASLKESQLLQKQIAENEKRIQQIIGKVKAAKEGRTPALTPGDLQRFSGQLQQLGAQVDADRLRVAELDPNIQAAKRLQPVASRLRGTSSGAGAIASQNTISNEDLTRLNEFNRQTKESLKLLGQTPAGGGFFADLNLKMPGLLKNTFNLVKGFLAFQTISFVQQLLSQIGQEAFQTSMRFEQLEKSLNFATGGQGAESLAFVRKEVERLSLPLESSIKGFTGLAAAARGTALEGGKTEKIFTAIAQSARVYNLTSEQTEGALLAVQQMISKGSVQAEELRGQLGERLPGAFQIFARGMGVTTAELSKLLEQGKVGLDDLSKFADQLKTETAGGVNEATKTAAASLQRLQNSFTDFNRQIGDAITPAVVTVFDGLSASMDWTQKNAKLVKAALAAIALTVTVALIPSITALGTAVWTLATATFPAAASAMLAVVAANPVLIASLAALTVGMLVAEDGAKALASALTGVSEAQVQQIDADAMTDSKYNKAIAQLSKQVPIAKEQVDELTQGLADQERRGVLTSKSAQLLTNQLLKAQVQAEETAEAQAKLNKQLAESEVAFKKTKLAAELYATENTKNVAQIKARGLLGEDAIRDREYQAEQQQNINLSNVYSARIANIKNLLSESERLQKSGKKGLDAKEEIKLNEELISIQKEFNQSQANLANADFNRIKEIRDRRIKDFEEYQSIAENQQKAGLITEEKLLQERLDIQQQKGEEQLQDIAQRRAKLDASDKEGLEALAVEESAAQAQIREAQKTAFDQRIALSQKRADEEVAIAQASRSKGLITEAQFNQQQYEIRTKYLDDQLTVLKARSATISKTDIDAQRDIQAKEAQILQQRTDARKAFLDAQLQLLERQQQKATDLATLAAKDREIELQKLVNARVLNREDIQVETLKITRTGIEKELELERQKQQQLQSFPKYDDPVAEEERQTKIRTSRIRTSDLQLQLLQNEKSQQEAVYAALSKQLERATQAIANRATIATQSFNKELLANSALEKSLSLQNQLLDAQKSLRSALGSYVDAEFQILQETAKSEREKKNLAETQASIKLQAARQQAELDKQSLELQIQQNEAAQKRLEIENAIAQIKNRADIATKQAEAAKVASDPNATPEQKQAAQLQVVAAQVEGEGLQQQAGFLAQQRTVNDQVNQMRRRTQDAQSTADVTRAEFEAANAIRDPRNRRRRLRELSERARYRITGTTERGESLTRLDEFNRAGRGDALTPLQAYRASQVQNQVLPALPTLELPKLVPALDNTANNLGTAVDSLVKLVNQKLSTPNSVTIATPINNYFPVTSNPKDAANAATQATRKELYDLGVLIKRS</sequence>
<keyword evidence="2" id="KW-0472">Membrane</keyword>
<feature type="coiled-coil region" evidence="1">
    <location>
        <begin position="1402"/>
        <end position="1459"/>
    </location>
</feature>
<keyword evidence="1" id="KW-0175">Coiled coil</keyword>
<dbReference type="Proteomes" id="UP000062645">
    <property type="component" value="Chromosome"/>
</dbReference>
<feature type="coiled-coil region" evidence="1">
    <location>
        <begin position="1302"/>
        <end position="1329"/>
    </location>
</feature>
<dbReference type="PATRIC" id="fig|224013.5.peg.1028"/>
<reference evidence="5" key="1">
    <citation type="submission" date="2015-07" db="EMBL/GenBank/DDBJ databases">
        <title>Genome Of Nitrogen-Fixing Cyanobacterium Nostoc piscinale CENA21 From Solimoes/Amazon River Floodplain Sediments And Comparative Genomics To Uncover Biosynthetic Natural Products Potential.</title>
        <authorList>
            <person name="Leao T.F."/>
            <person name="Leao P.N."/>
            <person name="Guimaraes P.I."/>
            <person name="de Melo A.G.C."/>
            <person name="Ramos R.T.J."/>
            <person name="Silva A."/>
            <person name="Fiore M.F."/>
            <person name="Schneider M.P.C."/>
        </authorList>
    </citation>
    <scope>NUCLEOTIDE SEQUENCE [LARGE SCALE GENOMIC DNA]</scope>
    <source>
        <strain evidence="5">CENA21</strain>
    </source>
</reference>
<dbReference type="Pfam" id="PF20155">
    <property type="entry name" value="TMP_3"/>
    <property type="match status" value="1"/>
</dbReference>
<organism evidence="4 5">
    <name type="scientific">Nostoc piscinale CENA21</name>
    <dbReference type="NCBI Taxonomy" id="224013"/>
    <lineage>
        <taxon>Bacteria</taxon>
        <taxon>Bacillati</taxon>
        <taxon>Cyanobacteriota</taxon>
        <taxon>Cyanophyceae</taxon>
        <taxon>Nostocales</taxon>
        <taxon>Nostocaceae</taxon>
        <taxon>Nostoc</taxon>
    </lineage>
</organism>
<protein>
    <recommendedName>
        <fullName evidence="3">Tape measure protein N-terminal domain-containing protein</fullName>
    </recommendedName>
</protein>
<evidence type="ECO:0000313" key="4">
    <source>
        <dbReference type="EMBL" id="ALF52247.1"/>
    </source>
</evidence>
<accession>A0A0M3V4N5</accession>
<feature type="coiled-coil region" evidence="1">
    <location>
        <begin position="210"/>
        <end position="271"/>
    </location>
</feature>
<dbReference type="InterPro" id="IPR013491">
    <property type="entry name" value="Tape_meas_N"/>
</dbReference>
<keyword evidence="2" id="KW-1133">Transmembrane helix</keyword>
<evidence type="ECO:0000256" key="2">
    <source>
        <dbReference type="SAM" id="Phobius"/>
    </source>
</evidence>
<dbReference type="EMBL" id="CP012036">
    <property type="protein sequence ID" value="ALF52247.1"/>
    <property type="molecule type" value="Genomic_DNA"/>
</dbReference>
<gene>
    <name evidence="4" type="ORF">ACX27_04285</name>
</gene>
<dbReference type="OrthoDB" id="499413at2"/>
<feature type="transmembrane region" description="Helical" evidence="2">
    <location>
        <begin position="748"/>
        <end position="775"/>
    </location>
</feature>
<dbReference type="STRING" id="224013.ACX27_04285"/>
<proteinExistence type="predicted"/>
<evidence type="ECO:0000259" key="3">
    <source>
        <dbReference type="Pfam" id="PF20155"/>
    </source>
</evidence>
<dbReference type="KEGG" id="npz:ACX27_04285"/>
<dbReference type="RefSeq" id="WP_062288907.1">
    <property type="nucleotide sequence ID" value="NZ_CP012036.1"/>
</dbReference>
<feature type="domain" description="Tape measure protein N-terminal" evidence="3">
    <location>
        <begin position="528"/>
        <end position="717"/>
    </location>
</feature>
<feature type="transmembrane region" description="Helical" evidence="2">
    <location>
        <begin position="787"/>
        <end position="810"/>
    </location>
</feature>
<evidence type="ECO:0000256" key="1">
    <source>
        <dbReference type="SAM" id="Coils"/>
    </source>
</evidence>
<keyword evidence="5" id="KW-1185">Reference proteome</keyword>